<accession>Q1Z6B9</accession>
<evidence type="ECO:0000313" key="1">
    <source>
        <dbReference type="EMBL" id="EAS43925.1"/>
    </source>
</evidence>
<dbReference type="EMBL" id="AAPH01000007">
    <property type="protein sequence ID" value="EAS43925.1"/>
    <property type="molecule type" value="Genomic_DNA"/>
</dbReference>
<dbReference type="Proteomes" id="UP000003789">
    <property type="component" value="Unassembled WGS sequence"/>
</dbReference>
<sequence length="25" mass="3073">ANKNFDFTTKKHDKIDIESKRYQFV</sequence>
<dbReference type="HOGENOM" id="CLU_3420156_0_0_6"/>
<protein>
    <submittedName>
        <fullName evidence="1">Uncharacterized protein</fullName>
    </submittedName>
</protein>
<evidence type="ECO:0000313" key="2">
    <source>
        <dbReference type="Proteomes" id="UP000003789"/>
    </source>
</evidence>
<feature type="non-terminal residue" evidence="1">
    <location>
        <position position="1"/>
    </location>
</feature>
<name>Q1Z6B9_9GAMM</name>
<dbReference type="AlphaFoldDB" id="Q1Z6B9"/>
<proteinExistence type="predicted"/>
<organism evidence="1 2">
    <name type="scientific">Photobacterium profundum 3TCK</name>
    <dbReference type="NCBI Taxonomy" id="314280"/>
    <lineage>
        <taxon>Bacteria</taxon>
        <taxon>Pseudomonadati</taxon>
        <taxon>Pseudomonadota</taxon>
        <taxon>Gammaproteobacteria</taxon>
        <taxon>Vibrionales</taxon>
        <taxon>Vibrionaceae</taxon>
        <taxon>Photobacterium</taxon>
    </lineage>
</organism>
<comment type="caution">
    <text evidence="1">The sequence shown here is derived from an EMBL/GenBank/DDBJ whole genome shotgun (WGS) entry which is preliminary data.</text>
</comment>
<gene>
    <name evidence="1" type="ORF">P3TCK_12091</name>
</gene>
<reference evidence="1 2" key="1">
    <citation type="submission" date="2006-03" db="EMBL/GenBank/DDBJ databases">
        <authorList>
            <person name="Bartlett D.H."/>
            <person name="Valle G."/>
            <person name="Lauro F.M."/>
            <person name="Vezzi A."/>
            <person name="Simonato F."/>
            <person name="Eloe E."/>
            <person name="Vitulo N."/>
            <person name="Stratton T.K."/>
            <person name="D'angelo M."/>
            <person name="Ferriera S."/>
            <person name="Johnson J."/>
            <person name="Kravitz S."/>
            <person name="Beeson K."/>
            <person name="Sutton G."/>
            <person name="Rogers Y."/>
            <person name="Friedman R."/>
            <person name="Frazier M."/>
            <person name="Venter J.C."/>
        </authorList>
    </citation>
    <scope>NUCLEOTIDE SEQUENCE [LARGE SCALE GENOMIC DNA]</scope>
    <source>
        <strain evidence="1 2">3TCK</strain>
    </source>
</reference>